<feature type="domain" description="AB hydrolase-1" evidence="1">
    <location>
        <begin position="18"/>
        <end position="64"/>
    </location>
</feature>
<organism evidence="2 3">
    <name type="scientific">Tengunoibacter tsumagoiensis</name>
    <dbReference type="NCBI Taxonomy" id="2014871"/>
    <lineage>
        <taxon>Bacteria</taxon>
        <taxon>Bacillati</taxon>
        <taxon>Chloroflexota</taxon>
        <taxon>Ktedonobacteria</taxon>
        <taxon>Ktedonobacterales</taxon>
        <taxon>Dictyobacteraceae</taxon>
        <taxon>Tengunoibacter</taxon>
    </lineage>
</organism>
<dbReference type="Gene3D" id="3.40.50.1820">
    <property type="entry name" value="alpha/beta hydrolase"/>
    <property type="match status" value="1"/>
</dbReference>
<gene>
    <name evidence="2" type="ORF">KTT_54380</name>
</gene>
<evidence type="ECO:0000259" key="1">
    <source>
        <dbReference type="Pfam" id="PF00561"/>
    </source>
</evidence>
<proteinExistence type="predicted"/>
<protein>
    <recommendedName>
        <fullName evidence="1">AB hydrolase-1 domain-containing protein</fullName>
    </recommendedName>
</protein>
<sequence length="81" mass="9271">MYDSERLGSDPKLQRRLRHVKIPVLVAWGESDHVAALEYGRVYAQSFPNARFEPILEAGHLPLEQLSQAIYGRFPCFAPIF</sequence>
<dbReference type="AlphaFoldDB" id="A0A402A8X9"/>
<dbReference type="SUPFAM" id="SSF53474">
    <property type="entry name" value="alpha/beta-Hydrolases"/>
    <property type="match status" value="1"/>
</dbReference>
<keyword evidence="3" id="KW-1185">Reference proteome</keyword>
<reference evidence="3" key="1">
    <citation type="submission" date="2018-12" db="EMBL/GenBank/DDBJ databases">
        <title>Tengunoibacter tsumagoiensis gen. nov., sp. nov., Dictyobacter kobayashii sp. nov., D. alpinus sp. nov., and D. joshuensis sp. nov. and description of Dictyobacteraceae fam. nov. within the order Ktedonobacterales isolated from Tengu-no-mugimeshi.</title>
        <authorList>
            <person name="Wang C.M."/>
            <person name="Zheng Y."/>
            <person name="Sakai Y."/>
            <person name="Toyoda A."/>
            <person name="Minakuchi Y."/>
            <person name="Abe K."/>
            <person name="Yokota A."/>
            <person name="Yabe S."/>
        </authorList>
    </citation>
    <scope>NUCLEOTIDE SEQUENCE [LARGE SCALE GENOMIC DNA]</scope>
    <source>
        <strain evidence="3">Uno3</strain>
    </source>
</reference>
<accession>A0A402A8X9</accession>
<dbReference type="RefSeq" id="WP_218029003.1">
    <property type="nucleotide sequence ID" value="NZ_BIFR01000002.1"/>
</dbReference>
<dbReference type="InterPro" id="IPR029058">
    <property type="entry name" value="AB_hydrolase_fold"/>
</dbReference>
<comment type="caution">
    <text evidence="2">The sequence shown here is derived from an EMBL/GenBank/DDBJ whole genome shotgun (WGS) entry which is preliminary data.</text>
</comment>
<dbReference type="EMBL" id="BIFR01000002">
    <property type="protein sequence ID" value="GCE15579.1"/>
    <property type="molecule type" value="Genomic_DNA"/>
</dbReference>
<dbReference type="InterPro" id="IPR000073">
    <property type="entry name" value="AB_hydrolase_1"/>
</dbReference>
<dbReference type="Pfam" id="PF00561">
    <property type="entry name" value="Abhydrolase_1"/>
    <property type="match status" value="1"/>
</dbReference>
<evidence type="ECO:0000313" key="3">
    <source>
        <dbReference type="Proteomes" id="UP000287352"/>
    </source>
</evidence>
<evidence type="ECO:0000313" key="2">
    <source>
        <dbReference type="EMBL" id="GCE15579.1"/>
    </source>
</evidence>
<dbReference type="Proteomes" id="UP000287352">
    <property type="component" value="Unassembled WGS sequence"/>
</dbReference>
<name>A0A402A8X9_9CHLR</name>